<keyword evidence="18" id="KW-1185">Reference proteome</keyword>
<evidence type="ECO:0000256" key="7">
    <source>
        <dbReference type="ARBA" id="ARBA00022840"/>
    </source>
</evidence>
<evidence type="ECO:0000256" key="8">
    <source>
        <dbReference type="ARBA" id="ARBA00022967"/>
    </source>
</evidence>
<dbReference type="InterPro" id="IPR003838">
    <property type="entry name" value="ABC3_permease_C"/>
</dbReference>
<organism evidence="17 18">
    <name type="scientific">Frigidibacter albus</name>
    <dbReference type="NCBI Taxonomy" id="1465486"/>
    <lineage>
        <taxon>Bacteria</taxon>
        <taxon>Pseudomonadati</taxon>
        <taxon>Pseudomonadota</taxon>
        <taxon>Alphaproteobacteria</taxon>
        <taxon>Rhodobacterales</taxon>
        <taxon>Paracoccaceae</taxon>
        <taxon>Frigidibacter</taxon>
    </lineage>
</organism>
<dbReference type="PROSITE" id="PS50893">
    <property type="entry name" value="ABC_TRANSPORTER_2"/>
    <property type="match status" value="1"/>
</dbReference>
<gene>
    <name evidence="17" type="primary">macB</name>
    <name evidence="17" type="ORF">GS660_15295</name>
</gene>
<dbReference type="GO" id="GO:0016887">
    <property type="term" value="F:ATP hydrolysis activity"/>
    <property type="evidence" value="ECO:0007669"/>
    <property type="project" value="InterPro"/>
</dbReference>
<dbReference type="PROSITE" id="PS00211">
    <property type="entry name" value="ABC_TRANSPORTER_1"/>
    <property type="match status" value="1"/>
</dbReference>
<keyword evidence="6" id="KW-0547">Nucleotide-binding</keyword>
<evidence type="ECO:0000256" key="15">
    <source>
        <dbReference type="SAM" id="Phobius"/>
    </source>
</evidence>
<evidence type="ECO:0000256" key="6">
    <source>
        <dbReference type="ARBA" id="ARBA00022741"/>
    </source>
</evidence>
<proteinExistence type="inferred from homology"/>
<dbReference type="SUPFAM" id="SSF52540">
    <property type="entry name" value="P-loop containing nucleoside triphosphate hydrolases"/>
    <property type="match status" value="1"/>
</dbReference>
<reference evidence="17 18" key="1">
    <citation type="submission" date="2020-01" db="EMBL/GenBank/DDBJ databases">
        <title>Frigidibacter albus SP32T (=CGMCC 1.13995T).</title>
        <authorList>
            <person name="Liao X."/>
        </authorList>
    </citation>
    <scope>NUCLEOTIDE SEQUENCE [LARGE SCALE GENOMIC DNA]</scope>
    <source>
        <strain evidence="17 18">SP32</strain>
    </source>
</reference>
<evidence type="ECO:0000256" key="12">
    <source>
        <dbReference type="ARBA" id="ARBA00038388"/>
    </source>
</evidence>
<evidence type="ECO:0000313" key="18">
    <source>
        <dbReference type="Proteomes" id="UP000477083"/>
    </source>
</evidence>
<dbReference type="GO" id="GO:0005524">
    <property type="term" value="F:ATP binding"/>
    <property type="evidence" value="ECO:0007669"/>
    <property type="project" value="UniProtKB-KW"/>
</dbReference>
<keyword evidence="9 15" id="KW-1133">Transmembrane helix</keyword>
<dbReference type="PANTHER" id="PTHR30572">
    <property type="entry name" value="MEMBRANE COMPONENT OF TRANSPORTER-RELATED"/>
    <property type="match status" value="1"/>
</dbReference>
<comment type="similarity">
    <text evidence="12">Belongs to the ABC transporter superfamily. Macrolide exporter (TC 3.A.1.122) family.</text>
</comment>
<dbReference type="GO" id="GO:0098796">
    <property type="term" value="C:membrane protein complex"/>
    <property type="evidence" value="ECO:0007669"/>
    <property type="project" value="UniProtKB-ARBA"/>
</dbReference>
<dbReference type="Proteomes" id="UP000477083">
    <property type="component" value="Unassembled WGS sequence"/>
</dbReference>
<keyword evidence="10 15" id="KW-0472">Membrane</keyword>
<dbReference type="InterPro" id="IPR025857">
    <property type="entry name" value="MacB_PCD"/>
</dbReference>
<dbReference type="AlphaFoldDB" id="A0A6L8VLP5"/>
<dbReference type="InterPro" id="IPR027417">
    <property type="entry name" value="P-loop_NTPase"/>
</dbReference>
<feature type="transmembrane region" description="Helical" evidence="15">
    <location>
        <begin position="519"/>
        <end position="546"/>
    </location>
</feature>
<evidence type="ECO:0000313" key="17">
    <source>
        <dbReference type="EMBL" id="MZQ90462.1"/>
    </source>
</evidence>
<dbReference type="Gene3D" id="3.40.50.300">
    <property type="entry name" value="P-loop containing nucleotide triphosphate hydrolases"/>
    <property type="match status" value="1"/>
</dbReference>
<keyword evidence="11" id="KW-0046">Antibiotic resistance</keyword>
<dbReference type="InterPro" id="IPR017871">
    <property type="entry name" value="ABC_transporter-like_CS"/>
</dbReference>
<comment type="subcellular location">
    <subcellularLocation>
        <location evidence="1">Cell inner membrane</location>
        <topology evidence="1">Multi-pass membrane protein</topology>
    </subcellularLocation>
</comment>
<dbReference type="FunFam" id="3.40.50.300:FF:000032">
    <property type="entry name" value="Export ABC transporter ATP-binding protein"/>
    <property type="match status" value="1"/>
</dbReference>
<evidence type="ECO:0000256" key="14">
    <source>
        <dbReference type="SAM" id="MobiDB-lite"/>
    </source>
</evidence>
<evidence type="ECO:0000256" key="10">
    <source>
        <dbReference type="ARBA" id="ARBA00023136"/>
    </source>
</evidence>
<evidence type="ECO:0000256" key="13">
    <source>
        <dbReference type="ARBA" id="ARBA00041199"/>
    </source>
</evidence>
<dbReference type="GO" id="GO:0005886">
    <property type="term" value="C:plasma membrane"/>
    <property type="evidence" value="ECO:0007669"/>
    <property type="project" value="UniProtKB-SubCell"/>
</dbReference>
<dbReference type="SMART" id="SM00382">
    <property type="entry name" value="AAA"/>
    <property type="match status" value="1"/>
</dbReference>
<dbReference type="CDD" id="cd03255">
    <property type="entry name" value="ABC_MJ0796_LolCDE_FtsE"/>
    <property type="match status" value="1"/>
</dbReference>
<dbReference type="GO" id="GO:0046677">
    <property type="term" value="P:response to antibiotic"/>
    <property type="evidence" value="ECO:0007669"/>
    <property type="project" value="UniProtKB-KW"/>
</dbReference>
<feature type="transmembrane region" description="Helical" evidence="15">
    <location>
        <begin position="607"/>
        <end position="629"/>
    </location>
</feature>
<keyword evidence="7" id="KW-0067">ATP-binding</keyword>
<dbReference type="InterPro" id="IPR003593">
    <property type="entry name" value="AAA+_ATPase"/>
</dbReference>
<dbReference type="EMBL" id="WWNR01000010">
    <property type="protein sequence ID" value="MZQ90462.1"/>
    <property type="molecule type" value="Genomic_DNA"/>
</dbReference>
<protein>
    <recommendedName>
        <fullName evidence="13">Pyoverdine export ATP-binding/permease protein PvdT</fullName>
    </recommendedName>
</protein>
<dbReference type="Pfam" id="PF02687">
    <property type="entry name" value="FtsX"/>
    <property type="match status" value="1"/>
</dbReference>
<name>A0A6L8VLP5_9RHOB</name>
<feature type="domain" description="ABC transporter" evidence="16">
    <location>
        <begin position="2"/>
        <end position="240"/>
    </location>
</feature>
<dbReference type="Pfam" id="PF00005">
    <property type="entry name" value="ABC_tran"/>
    <property type="match status" value="1"/>
</dbReference>
<dbReference type="InterPro" id="IPR017911">
    <property type="entry name" value="MacB-like_ATP-bd"/>
</dbReference>
<dbReference type="OrthoDB" id="9802264at2"/>
<evidence type="ECO:0000259" key="16">
    <source>
        <dbReference type="PROSITE" id="PS50893"/>
    </source>
</evidence>
<sequence>MISLRDIRREFAAGDQRITVLADIDLDIWPGEMVAIMGASGSGKSTLMNLIGCLDRPTAGQYRYAGQDVAQMPEEDRARLRRAHFGFIFQRYQLLPDLDAVSNVEVPAIYAGAARAERRLRATALLDRLGLGDRKGHRPGALSGGQQQRVSVARALMNGGEVILADEPTGALDSKSGAELLALLDDLHARGHTIVIITHDAAVAARAQRVVELRDGRITSDSRSGPPEAPSTTTPDPAPPEKSGLAALAGRMSEAFIMAVRALNAHRMRSFLTMLGIIIGIASVVSVVALGTGSQEKVLENIASLGTSTITVRPGTGFGDRRSGAIDTLIAADAEALASQPYAASVSPEVTSTASVTRGSVSASVSVNGVGTAYFDVGAYSVTQGQLFTDASLQTRDQVAVLDTDSASTFFPNGENPLGKTVQVGRVPLTVIGVVEASGASFGRQSIRIFLPYTTAMLRITGGTTVDAITVRVGDNYDIDAAETQIDALLLSRHGGTKDFFLTNSDTIRDSITSTAETLTLLVSAIAVISLLVGGIGVMNIMLVSVTERTKEIGVRIAVGARRSDIIAQFLTEAILVCLLGGIIGVLLALGSGWLIGSLQDTMRLTYSASTVVLAFASSTAIGITFGYLPARSAARLDPVVALTRE</sequence>
<feature type="transmembrane region" description="Helical" evidence="15">
    <location>
        <begin position="567"/>
        <end position="595"/>
    </location>
</feature>
<evidence type="ECO:0000256" key="3">
    <source>
        <dbReference type="ARBA" id="ARBA00022475"/>
    </source>
</evidence>
<evidence type="ECO:0000256" key="4">
    <source>
        <dbReference type="ARBA" id="ARBA00022519"/>
    </source>
</evidence>
<evidence type="ECO:0000256" key="9">
    <source>
        <dbReference type="ARBA" id="ARBA00022989"/>
    </source>
</evidence>
<comment type="caution">
    <text evidence="17">The sequence shown here is derived from an EMBL/GenBank/DDBJ whole genome shotgun (WGS) entry which is preliminary data.</text>
</comment>
<keyword evidence="8" id="KW-1278">Translocase</keyword>
<feature type="transmembrane region" description="Helical" evidence="15">
    <location>
        <begin position="271"/>
        <end position="291"/>
    </location>
</feature>
<dbReference type="PANTHER" id="PTHR30572:SF14">
    <property type="entry name" value="MACROLIDE EXPORT ATP-BINDING_PERMEASE PROTEIN MACB"/>
    <property type="match status" value="1"/>
</dbReference>
<evidence type="ECO:0000256" key="11">
    <source>
        <dbReference type="ARBA" id="ARBA00023251"/>
    </source>
</evidence>
<dbReference type="InterPro" id="IPR003439">
    <property type="entry name" value="ABC_transporter-like_ATP-bd"/>
</dbReference>
<dbReference type="Pfam" id="PF12704">
    <property type="entry name" value="MacB_PCD"/>
    <property type="match status" value="1"/>
</dbReference>
<dbReference type="InterPro" id="IPR050250">
    <property type="entry name" value="Macrolide_Exporter_MacB"/>
</dbReference>
<accession>A0A6L8VLP5</accession>
<keyword evidence="5 15" id="KW-0812">Transmembrane</keyword>
<keyword evidence="2" id="KW-0813">Transport</keyword>
<feature type="region of interest" description="Disordered" evidence="14">
    <location>
        <begin position="214"/>
        <end position="243"/>
    </location>
</feature>
<evidence type="ECO:0000256" key="5">
    <source>
        <dbReference type="ARBA" id="ARBA00022692"/>
    </source>
</evidence>
<evidence type="ECO:0000256" key="2">
    <source>
        <dbReference type="ARBA" id="ARBA00022448"/>
    </source>
</evidence>
<dbReference type="GO" id="GO:0022857">
    <property type="term" value="F:transmembrane transporter activity"/>
    <property type="evidence" value="ECO:0007669"/>
    <property type="project" value="UniProtKB-ARBA"/>
</dbReference>
<keyword evidence="4" id="KW-0997">Cell inner membrane</keyword>
<keyword evidence="3" id="KW-1003">Cell membrane</keyword>
<evidence type="ECO:0000256" key="1">
    <source>
        <dbReference type="ARBA" id="ARBA00004429"/>
    </source>
</evidence>